<name>A0ABS5M816_9MICO</name>
<accession>A0ABS5M816</accession>
<evidence type="ECO:0000313" key="2">
    <source>
        <dbReference type="EMBL" id="MBS3183352.1"/>
    </source>
</evidence>
<dbReference type="Gene3D" id="3.30.2010.10">
    <property type="entry name" value="Metalloproteases ('zincins'), catalytic domain"/>
    <property type="match status" value="1"/>
</dbReference>
<dbReference type="Pfam" id="PF10263">
    <property type="entry name" value="SprT-like"/>
    <property type="match status" value="1"/>
</dbReference>
<feature type="domain" description="SprT-like" evidence="1">
    <location>
        <begin position="2"/>
        <end position="146"/>
    </location>
</feature>
<protein>
    <submittedName>
        <fullName evidence="2">SprT-like domain-containing protein</fullName>
    </submittedName>
</protein>
<proteinExistence type="predicted"/>
<keyword evidence="3" id="KW-1185">Reference proteome</keyword>
<reference evidence="2 3" key="1">
    <citation type="submission" date="2021-02" db="EMBL/GenBank/DDBJ databases">
        <title>Draft genome and description of Leucobacter sp nov strain Marseille-Q4368.</title>
        <authorList>
            <person name="Boxberger M."/>
            <person name="La Scola B."/>
        </authorList>
    </citation>
    <scope>NUCLEOTIDE SEQUENCE [LARGE SCALE GENOMIC DNA]</scope>
    <source>
        <strain evidence="2 3">Marseille-Q4368</strain>
    </source>
</reference>
<sequence length="154" mass="17491">MADLARVRVWADALIRMHLSSADRTEQRWSFAFDNAKRRAGLCNYTERRITVSRYLAEKFDDDEIHQVLLHEVAHALAGPAAGHGAAWKTIAREIGYVGGVTHHGEIAHERAPWLGLCSAGHEHFRFRKPTRVHSCGKCAKSFSPSHVITWRRR</sequence>
<dbReference type="EMBL" id="JAFEVO010000001">
    <property type="protein sequence ID" value="MBS3183352.1"/>
    <property type="molecule type" value="Genomic_DNA"/>
</dbReference>
<evidence type="ECO:0000313" key="3">
    <source>
        <dbReference type="Proteomes" id="UP000811492"/>
    </source>
</evidence>
<dbReference type="SMART" id="SM00731">
    <property type="entry name" value="SprT"/>
    <property type="match status" value="1"/>
</dbReference>
<dbReference type="RefSeq" id="WP_211650273.1">
    <property type="nucleotide sequence ID" value="NZ_JAFEVO010000001.1"/>
</dbReference>
<dbReference type="Proteomes" id="UP000811492">
    <property type="component" value="Unassembled WGS sequence"/>
</dbReference>
<organism evidence="2 3">
    <name type="scientific">Leucobacter manosquensis</name>
    <dbReference type="NCBI Taxonomy" id="2810611"/>
    <lineage>
        <taxon>Bacteria</taxon>
        <taxon>Bacillati</taxon>
        <taxon>Actinomycetota</taxon>
        <taxon>Actinomycetes</taxon>
        <taxon>Micrococcales</taxon>
        <taxon>Microbacteriaceae</taxon>
        <taxon>Leucobacter</taxon>
    </lineage>
</organism>
<evidence type="ECO:0000259" key="1">
    <source>
        <dbReference type="SMART" id="SM00731"/>
    </source>
</evidence>
<comment type="caution">
    <text evidence="2">The sequence shown here is derived from an EMBL/GenBank/DDBJ whole genome shotgun (WGS) entry which is preliminary data.</text>
</comment>
<dbReference type="InterPro" id="IPR006640">
    <property type="entry name" value="SprT-like_domain"/>
</dbReference>
<gene>
    <name evidence="2" type="ORF">JSQ98_14295</name>
</gene>